<gene>
    <name evidence="2" type="ORF">FRZ61_37330</name>
</gene>
<organism evidence="2 3">
    <name type="scientific">Hypericibacter adhaerens</name>
    <dbReference type="NCBI Taxonomy" id="2602016"/>
    <lineage>
        <taxon>Bacteria</taxon>
        <taxon>Pseudomonadati</taxon>
        <taxon>Pseudomonadota</taxon>
        <taxon>Alphaproteobacteria</taxon>
        <taxon>Rhodospirillales</taxon>
        <taxon>Dongiaceae</taxon>
        <taxon>Hypericibacter</taxon>
    </lineage>
</organism>
<proteinExistence type="predicted"/>
<sequence>MTDLTLPIYNDDDAARAHLEAIRWPDGAFCPHCGELDNVHRMEGTSHAPGLHYCRSCRKKFSVTVGTVFERSHIPLHKWVLASHLMSASKKGISAHQLHRMLGITYKSAWFMAHRLREAMRETKPGPLGGEGKTVESDETYIGGKEKNKHRSKRNASNIGGMGKEIVLSLVEREGRVRSHHIPEVNAKTLRPILVAQIDRKSFLMTDEAGQYYHPGKEFAKHETVNHGAGEYVRGDAHSNTVENYFSILKRGITGTYHHVSQQHLKRYLAEFDFRYNERSGLGIEDDERAMKALKGIEGKRLTYRRAD</sequence>
<dbReference type="InterPro" id="IPR024445">
    <property type="entry name" value="Tnp_ISXO2-like"/>
</dbReference>
<accession>A0A5J6N388</accession>
<dbReference type="Proteomes" id="UP000325797">
    <property type="component" value="Chromosome"/>
</dbReference>
<evidence type="ECO:0000259" key="1">
    <source>
        <dbReference type="SMART" id="SM01126"/>
    </source>
</evidence>
<dbReference type="KEGG" id="hadh:FRZ61_37330"/>
<dbReference type="Pfam" id="PF12762">
    <property type="entry name" value="DDE_Tnp_IS1595"/>
    <property type="match status" value="1"/>
</dbReference>
<dbReference type="OrthoDB" id="271821at2"/>
<evidence type="ECO:0000313" key="3">
    <source>
        <dbReference type="Proteomes" id="UP000325797"/>
    </source>
</evidence>
<evidence type="ECO:0000313" key="2">
    <source>
        <dbReference type="EMBL" id="QEX23794.1"/>
    </source>
</evidence>
<dbReference type="NCBIfam" id="NF033547">
    <property type="entry name" value="transpos_IS1595"/>
    <property type="match status" value="1"/>
</dbReference>
<dbReference type="InterPro" id="IPR053164">
    <property type="entry name" value="IS1016-like_transposase"/>
</dbReference>
<dbReference type="EMBL" id="CP042582">
    <property type="protein sequence ID" value="QEX23794.1"/>
    <property type="molecule type" value="Genomic_DNA"/>
</dbReference>
<dbReference type="RefSeq" id="WP_151119132.1">
    <property type="nucleotide sequence ID" value="NZ_CP042582.1"/>
</dbReference>
<dbReference type="PANTHER" id="PTHR47163">
    <property type="entry name" value="DDE_TNP_IS1595 DOMAIN-CONTAINING PROTEIN"/>
    <property type="match status" value="1"/>
</dbReference>
<keyword evidence="3" id="KW-1185">Reference proteome</keyword>
<dbReference type="SMART" id="SM01126">
    <property type="entry name" value="DDE_Tnp_IS1595"/>
    <property type="match status" value="1"/>
</dbReference>
<dbReference type="InterPro" id="IPR024442">
    <property type="entry name" value="Transposase_Zn_ribbon"/>
</dbReference>
<feature type="domain" description="ISXO2-like transposase" evidence="1">
    <location>
        <begin position="127"/>
        <end position="277"/>
    </location>
</feature>
<dbReference type="Pfam" id="PF12760">
    <property type="entry name" value="Zn_ribbon_IS1595"/>
    <property type="match status" value="1"/>
</dbReference>
<reference evidence="2 3" key="1">
    <citation type="submission" date="2019-08" db="EMBL/GenBank/DDBJ databases">
        <title>Hyperibacter terrae gen. nov., sp. nov. and Hyperibacter viscosus sp. nov., two new members in the family Rhodospirillaceae isolated from the rhizosphere of Hypericum perforatum.</title>
        <authorList>
            <person name="Noviana Z."/>
        </authorList>
    </citation>
    <scope>NUCLEOTIDE SEQUENCE [LARGE SCALE GENOMIC DNA]</scope>
    <source>
        <strain evidence="2 3">R5959</strain>
    </source>
</reference>
<name>A0A5J6N388_9PROT</name>
<dbReference type="PANTHER" id="PTHR47163:SF2">
    <property type="entry name" value="SI:DKEY-17M8.2"/>
    <property type="match status" value="1"/>
</dbReference>
<dbReference type="AlphaFoldDB" id="A0A5J6N388"/>
<protein>
    <submittedName>
        <fullName evidence="2">DDE transposase</fullName>
    </submittedName>
</protein>